<protein>
    <submittedName>
        <fullName evidence="3">Nucleotidyltransferase family protein</fullName>
    </submittedName>
</protein>
<accession>A0ABT1WFR4</accession>
<comment type="caution">
    <text evidence="3">The sequence shown here is derived from an EMBL/GenBank/DDBJ whole genome shotgun (WGS) entry which is preliminary data.</text>
</comment>
<dbReference type="RefSeq" id="WP_256764085.1">
    <property type="nucleotide sequence ID" value="NZ_JANIGO010000002.1"/>
</dbReference>
<dbReference type="PANTHER" id="PTHR43777:SF1">
    <property type="entry name" value="MOLYBDENUM COFACTOR CYTIDYLYLTRANSFERASE"/>
    <property type="match status" value="1"/>
</dbReference>
<feature type="domain" description="MobA-like NTP transferase" evidence="2">
    <location>
        <begin position="4"/>
        <end position="163"/>
    </location>
</feature>
<keyword evidence="4" id="KW-1185">Reference proteome</keyword>
<evidence type="ECO:0000313" key="3">
    <source>
        <dbReference type="EMBL" id="MCQ8896315.1"/>
    </source>
</evidence>
<reference evidence="3 4" key="1">
    <citation type="submission" date="2022-07" db="EMBL/GenBank/DDBJ databases">
        <authorList>
            <person name="Xamxidin M."/>
            <person name="Wu M."/>
        </authorList>
    </citation>
    <scope>NUCLEOTIDE SEQUENCE [LARGE SCALE GENOMIC DNA]</scope>
    <source>
        <strain evidence="3 4">NBRC 111650</strain>
    </source>
</reference>
<dbReference type="SUPFAM" id="SSF53448">
    <property type="entry name" value="Nucleotide-diphospho-sugar transferases"/>
    <property type="match status" value="1"/>
</dbReference>
<proteinExistence type="predicted"/>
<name>A0ABT1WFR4_9BURK</name>
<sequence length="196" mass="21151">MIVGILLAAGQARRFGSNKLIQPWGSRGEPVLIHSLLSLKASCDQVLVVVGPQNYAELTPWIEQHGCAWTLAPDAHLGMGHSLAHGIANSPPCLGWIIGLADMPAVNCSTTVQLADALKEGHSIAVPVMNQRRGNPVGFSFVHRVSLMQLTGDEGARRLIKTHAGQIHWVEVQDLGIHHDIDQPADLLWPTSVPNQ</sequence>
<dbReference type="CDD" id="cd04182">
    <property type="entry name" value="GT_2_like_f"/>
    <property type="match status" value="1"/>
</dbReference>
<organism evidence="3 4">
    <name type="scientific">Limnobacter humi</name>
    <dbReference type="NCBI Taxonomy" id="1778671"/>
    <lineage>
        <taxon>Bacteria</taxon>
        <taxon>Pseudomonadati</taxon>
        <taxon>Pseudomonadota</taxon>
        <taxon>Betaproteobacteria</taxon>
        <taxon>Burkholderiales</taxon>
        <taxon>Burkholderiaceae</taxon>
        <taxon>Limnobacter</taxon>
    </lineage>
</organism>
<dbReference type="Proteomes" id="UP001204142">
    <property type="component" value="Unassembled WGS sequence"/>
</dbReference>
<gene>
    <name evidence="3" type="ORF">NQT62_07690</name>
</gene>
<dbReference type="Gene3D" id="3.90.550.10">
    <property type="entry name" value="Spore Coat Polysaccharide Biosynthesis Protein SpsA, Chain A"/>
    <property type="match status" value="1"/>
</dbReference>
<dbReference type="PANTHER" id="PTHR43777">
    <property type="entry name" value="MOLYBDENUM COFACTOR CYTIDYLYLTRANSFERASE"/>
    <property type="match status" value="1"/>
</dbReference>
<evidence type="ECO:0000259" key="2">
    <source>
        <dbReference type="Pfam" id="PF12804"/>
    </source>
</evidence>
<dbReference type="EMBL" id="JANIGO010000002">
    <property type="protein sequence ID" value="MCQ8896315.1"/>
    <property type="molecule type" value="Genomic_DNA"/>
</dbReference>
<dbReference type="InterPro" id="IPR025877">
    <property type="entry name" value="MobA-like_NTP_Trfase"/>
</dbReference>
<dbReference type="Pfam" id="PF12804">
    <property type="entry name" value="NTP_transf_3"/>
    <property type="match status" value="1"/>
</dbReference>
<dbReference type="InterPro" id="IPR029044">
    <property type="entry name" value="Nucleotide-diphossugar_trans"/>
</dbReference>
<evidence type="ECO:0000256" key="1">
    <source>
        <dbReference type="ARBA" id="ARBA00022842"/>
    </source>
</evidence>
<evidence type="ECO:0000313" key="4">
    <source>
        <dbReference type="Proteomes" id="UP001204142"/>
    </source>
</evidence>
<keyword evidence="1" id="KW-0460">Magnesium</keyword>